<dbReference type="Proteomes" id="UP001157017">
    <property type="component" value="Unassembled WGS sequence"/>
</dbReference>
<feature type="region of interest" description="Disordered" evidence="1">
    <location>
        <begin position="1"/>
        <end position="42"/>
    </location>
</feature>
<reference evidence="3" key="1">
    <citation type="journal article" date="2019" name="Int. J. Syst. Evol. Microbiol.">
        <title>The Global Catalogue of Microorganisms (GCM) 10K type strain sequencing project: providing services to taxonomists for standard genome sequencing and annotation.</title>
        <authorList>
            <consortium name="The Broad Institute Genomics Platform"/>
            <consortium name="The Broad Institute Genome Sequencing Center for Infectious Disease"/>
            <person name="Wu L."/>
            <person name="Ma J."/>
        </authorList>
    </citation>
    <scope>NUCLEOTIDE SEQUENCE [LARGE SCALE GENOMIC DNA]</scope>
    <source>
        <strain evidence="3">NBRC 108730</strain>
    </source>
</reference>
<name>A0ABQ6JN99_9ACTN</name>
<accession>A0ABQ6JN99</accession>
<gene>
    <name evidence="2" type="ORF">GCM10025868_38440</name>
</gene>
<proteinExistence type="predicted"/>
<protein>
    <submittedName>
        <fullName evidence="2">Uncharacterized protein</fullName>
    </submittedName>
</protein>
<evidence type="ECO:0000313" key="3">
    <source>
        <dbReference type="Proteomes" id="UP001157017"/>
    </source>
</evidence>
<evidence type="ECO:0000313" key="2">
    <source>
        <dbReference type="EMBL" id="GMA88594.1"/>
    </source>
</evidence>
<organism evidence="2 3">
    <name type="scientific">Angustibacter aerolatus</name>
    <dbReference type="NCBI Taxonomy" id="1162965"/>
    <lineage>
        <taxon>Bacteria</taxon>
        <taxon>Bacillati</taxon>
        <taxon>Actinomycetota</taxon>
        <taxon>Actinomycetes</taxon>
        <taxon>Kineosporiales</taxon>
        <taxon>Kineosporiaceae</taxon>
    </lineage>
</organism>
<dbReference type="EMBL" id="BSUZ01000001">
    <property type="protein sequence ID" value="GMA88594.1"/>
    <property type="molecule type" value="Genomic_DNA"/>
</dbReference>
<keyword evidence="3" id="KW-1185">Reference proteome</keyword>
<comment type="caution">
    <text evidence="2">The sequence shown here is derived from an EMBL/GenBank/DDBJ whole genome shotgun (WGS) entry which is preliminary data.</text>
</comment>
<sequence length="42" mass="4210">MLVQDVDGDAVDDVGFDDTDTAAETDGSGSVIRPDPSTTPGA</sequence>
<evidence type="ECO:0000256" key="1">
    <source>
        <dbReference type="SAM" id="MobiDB-lite"/>
    </source>
</evidence>
<feature type="compositionally biased region" description="Acidic residues" evidence="1">
    <location>
        <begin position="1"/>
        <end position="23"/>
    </location>
</feature>